<comment type="caution">
    <text evidence="3">The sequence shown here is derived from an EMBL/GenBank/DDBJ whole genome shotgun (WGS) entry which is preliminary data.</text>
</comment>
<dbReference type="Pfam" id="PF11028">
    <property type="entry name" value="TMEM260-like"/>
    <property type="match status" value="1"/>
</dbReference>
<gene>
    <name evidence="3" type="ORF">A2731_03910</name>
</gene>
<evidence type="ECO:0000256" key="1">
    <source>
        <dbReference type="PROSITE-ProRule" id="PRU00339"/>
    </source>
</evidence>
<feature type="repeat" description="TPR" evidence="1">
    <location>
        <begin position="683"/>
        <end position="716"/>
    </location>
</feature>
<evidence type="ECO:0000313" key="4">
    <source>
        <dbReference type="Proteomes" id="UP000176241"/>
    </source>
</evidence>
<evidence type="ECO:0008006" key="5">
    <source>
        <dbReference type="Google" id="ProtNLM"/>
    </source>
</evidence>
<accession>A0A1G1XVU1</accession>
<dbReference type="InterPro" id="IPR011990">
    <property type="entry name" value="TPR-like_helical_dom_sf"/>
</dbReference>
<evidence type="ECO:0000313" key="3">
    <source>
        <dbReference type="EMBL" id="OGY44064.1"/>
    </source>
</evidence>
<protein>
    <recommendedName>
        <fullName evidence="5">Glycosyltransferase RgtA/B/C/D-like domain-containing protein</fullName>
    </recommendedName>
</protein>
<feature type="transmembrane region" description="Helical" evidence="2">
    <location>
        <begin position="57"/>
        <end position="75"/>
    </location>
</feature>
<dbReference type="SMART" id="SM00028">
    <property type="entry name" value="TPR"/>
    <property type="match status" value="3"/>
</dbReference>
<dbReference type="SUPFAM" id="SSF48452">
    <property type="entry name" value="TPR-like"/>
    <property type="match status" value="1"/>
</dbReference>
<feature type="transmembrane region" description="Helical" evidence="2">
    <location>
        <begin position="107"/>
        <end position="127"/>
    </location>
</feature>
<feature type="transmembrane region" description="Helical" evidence="2">
    <location>
        <begin position="309"/>
        <end position="332"/>
    </location>
</feature>
<dbReference type="InterPro" id="IPR052724">
    <property type="entry name" value="GT117_domain-containing"/>
</dbReference>
<feature type="transmembrane region" description="Helical" evidence="2">
    <location>
        <begin position="164"/>
        <end position="194"/>
    </location>
</feature>
<feature type="transmembrane region" description="Helical" evidence="2">
    <location>
        <begin position="12"/>
        <end position="37"/>
    </location>
</feature>
<feature type="repeat" description="TPR" evidence="1">
    <location>
        <begin position="649"/>
        <end position="682"/>
    </location>
</feature>
<reference evidence="3 4" key="1">
    <citation type="journal article" date="2016" name="Nat. Commun.">
        <title>Thousands of microbial genomes shed light on interconnected biogeochemical processes in an aquifer system.</title>
        <authorList>
            <person name="Anantharaman K."/>
            <person name="Brown C.T."/>
            <person name="Hug L.A."/>
            <person name="Sharon I."/>
            <person name="Castelle C.J."/>
            <person name="Probst A.J."/>
            <person name="Thomas B.C."/>
            <person name="Singh A."/>
            <person name="Wilkins M.J."/>
            <person name="Karaoz U."/>
            <person name="Brodie E.L."/>
            <person name="Williams K.H."/>
            <person name="Hubbard S.S."/>
            <person name="Banfield J.F."/>
        </authorList>
    </citation>
    <scope>NUCLEOTIDE SEQUENCE [LARGE SCALE GENOMIC DNA]</scope>
</reference>
<dbReference type="InterPro" id="IPR019734">
    <property type="entry name" value="TPR_rpt"/>
</dbReference>
<keyword evidence="2" id="KW-0812">Transmembrane</keyword>
<dbReference type="PROSITE" id="PS50005">
    <property type="entry name" value="TPR"/>
    <property type="match status" value="3"/>
</dbReference>
<dbReference type="InterPro" id="IPR021280">
    <property type="entry name" value="TMEM260-like"/>
</dbReference>
<feature type="transmembrane region" description="Helical" evidence="2">
    <location>
        <begin position="344"/>
        <end position="367"/>
    </location>
</feature>
<feature type="transmembrane region" description="Helical" evidence="2">
    <location>
        <begin position="82"/>
        <end position="101"/>
    </location>
</feature>
<feature type="transmembrane region" description="Helical" evidence="2">
    <location>
        <begin position="206"/>
        <end position="226"/>
    </location>
</feature>
<dbReference type="STRING" id="1797533.A2731_03910"/>
<keyword evidence="1" id="KW-0802">TPR repeat</keyword>
<organism evidence="3 4">
    <name type="scientific">Candidatus Buchananbacteria bacterium RIFCSPHIGHO2_01_FULL_39_8</name>
    <dbReference type="NCBI Taxonomy" id="1797533"/>
    <lineage>
        <taxon>Bacteria</taxon>
        <taxon>Candidatus Buchananiibacteriota</taxon>
    </lineage>
</organism>
<dbReference type="EMBL" id="MHIC01000036">
    <property type="protein sequence ID" value="OGY44064.1"/>
    <property type="molecule type" value="Genomic_DNA"/>
</dbReference>
<proteinExistence type="predicted"/>
<dbReference type="AlphaFoldDB" id="A0A1G1XVU1"/>
<keyword evidence="2" id="KW-0472">Membrane</keyword>
<keyword evidence="2" id="KW-1133">Transmembrane helix</keyword>
<evidence type="ECO:0000256" key="2">
    <source>
        <dbReference type="SAM" id="Phobius"/>
    </source>
</evidence>
<sequence>MRLPFISSKTPLVKHLPLILFAACFLFYAFTASPTIYPRDNAEFIVAVKTLGIPHPPAYPLYIILGKIFTLIIPLGSFAWQVNLMSGFFAALSVVLVFLILKRLTDNIPVALITALSLAFSHLFWYYSDIADVFTLHAFWLLLIIYLLLKWQEKLQNNQGADKLLFITAFLFGLGFGNHHTLILLLPAILYFIWLTDKKIFYSKKIIYLLLVSLAGLLLIYSFVIIRSQADPFLDWGNPETLSGLLAVFLRQEFGTVFLSKNFVEGWSINNIFNHSLQYFYSLTKQFHAWGIIVALVGLIYLALKKRLYFNFTVLAFLFLGPVIIFLISNIPLDPNVAFVTEKFYLASFIIFSFWLGFGLYLIIKLANQWLKNLKHLDVSKVLIAVLILILPLYSLISNWRDNNLHSYYLDHQYVTDILASLEQNAILITPNDSIIFGIWYVQQVEKLRPDVIVIQTVPSEITHQQIRQRYPHLFSGPITNDKIFAKLTFPSLAQKTSLGQLLEEIILKNIDSRPIYFSVGDPALTSNFTNFLIPQGLVYRLTTKPSDYTPEKMLLTLNSFDQRYSSHDEYKITDQSHFLEQEIFLRYAITYNDLGFYFLSQQDYDTAYQLFLKSLSINPGVPIIENNINLIFQIQNLLAQLEKNPNDTQLKTALAQSYYAARQFDQSAKLLEEMIKKEPENAVLYNNYGLALMGFKQWEEAKNNFQKALELDQTLASAQTSLNFINYLLAD</sequence>
<feature type="transmembrane region" description="Helical" evidence="2">
    <location>
        <begin position="379"/>
        <end position="397"/>
    </location>
</feature>
<feature type="repeat" description="TPR" evidence="1">
    <location>
        <begin position="589"/>
        <end position="622"/>
    </location>
</feature>
<dbReference type="PANTHER" id="PTHR16214:SF3">
    <property type="entry name" value="TRANSMEMBRANE PROTEIN 260"/>
    <property type="match status" value="1"/>
</dbReference>
<dbReference type="PANTHER" id="PTHR16214">
    <property type="entry name" value="TRANSMEMBRANE PROTEIN 260"/>
    <property type="match status" value="1"/>
</dbReference>
<name>A0A1G1XVU1_9BACT</name>
<feature type="transmembrane region" description="Helical" evidence="2">
    <location>
        <begin position="287"/>
        <end position="304"/>
    </location>
</feature>
<dbReference type="Gene3D" id="1.25.40.10">
    <property type="entry name" value="Tetratricopeptide repeat domain"/>
    <property type="match status" value="1"/>
</dbReference>
<dbReference type="Proteomes" id="UP000176241">
    <property type="component" value="Unassembled WGS sequence"/>
</dbReference>